<evidence type="ECO:0000313" key="12">
    <source>
        <dbReference type="Proteomes" id="UP000637720"/>
    </source>
</evidence>
<dbReference type="InterPro" id="IPR041122">
    <property type="entry name" value="RecJ_OB"/>
</dbReference>
<dbReference type="InterPro" id="IPR001667">
    <property type="entry name" value="DDH_dom"/>
</dbReference>
<evidence type="ECO:0000256" key="1">
    <source>
        <dbReference type="ARBA" id="ARBA00005915"/>
    </source>
</evidence>
<evidence type="ECO:0000259" key="8">
    <source>
        <dbReference type="Pfam" id="PF02272"/>
    </source>
</evidence>
<dbReference type="InterPro" id="IPR003156">
    <property type="entry name" value="DHHA1_dom"/>
</dbReference>
<keyword evidence="12" id="KW-1185">Reference proteome</keyword>
<evidence type="ECO:0000256" key="3">
    <source>
        <dbReference type="ARBA" id="ARBA00022722"/>
    </source>
</evidence>
<evidence type="ECO:0000259" key="10">
    <source>
        <dbReference type="Pfam" id="PF17768"/>
    </source>
</evidence>
<evidence type="ECO:0000256" key="5">
    <source>
        <dbReference type="ARBA" id="ARBA00022839"/>
    </source>
</evidence>
<dbReference type="PANTHER" id="PTHR30255:SF2">
    <property type="entry name" value="SINGLE-STRANDED-DNA-SPECIFIC EXONUCLEASE RECJ"/>
    <property type="match status" value="1"/>
</dbReference>
<dbReference type="GO" id="GO:0006310">
    <property type="term" value="P:DNA recombination"/>
    <property type="evidence" value="ECO:0007669"/>
    <property type="project" value="InterPro"/>
</dbReference>
<feature type="domain" description="RecJ OB" evidence="10">
    <location>
        <begin position="455"/>
        <end position="561"/>
    </location>
</feature>
<dbReference type="SUPFAM" id="SSF64182">
    <property type="entry name" value="DHH phosphoesterases"/>
    <property type="match status" value="1"/>
</dbReference>
<evidence type="ECO:0000256" key="4">
    <source>
        <dbReference type="ARBA" id="ARBA00022801"/>
    </source>
</evidence>
<keyword evidence="5 11" id="KW-0269">Exonuclease</keyword>
<dbReference type="PANTHER" id="PTHR30255">
    <property type="entry name" value="SINGLE-STRANDED-DNA-SPECIFIC EXONUCLEASE RECJ"/>
    <property type="match status" value="1"/>
</dbReference>
<comment type="caution">
    <text evidence="11">The sequence shown here is derived from an EMBL/GenBank/DDBJ whole genome shotgun (WGS) entry which is preliminary data.</text>
</comment>
<dbReference type="GO" id="GO:0003676">
    <property type="term" value="F:nucleic acid binding"/>
    <property type="evidence" value="ECO:0007669"/>
    <property type="project" value="InterPro"/>
</dbReference>
<evidence type="ECO:0000256" key="6">
    <source>
        <dbReference type="SAM" id="Coils"/>
    </source>
</evidence>
<evidence type="ECO:0000313" key="11">
    <source>
        <dbReference type="EMBL" id="GGK01523.1"/>
    </source>
</evidence>
<dbReference type="InterPro" id="IPR018779">
    <property type="entry name" value="RecJ_C"/>
</dbReference>
<reference evidence="11" key="1">
    <citation type="journal article" date="2014" name="Int. J. Syst. Evol. Microbiol.">
        <title>Complete genome sequence of Corynebacterium casei LMG S-19264T (=DSM 44701T), isolated from a smear-ripened cheese.</title>
        <authorList>
            <consortium name="US DOE Joint Genome Institute (JGI-PGF)"/>
            <person name="Walter F."/>
            <person name="Albersmeier A."/>
            <person name="Kalinowski J."/>
            <person name="Ruckert C."/>
        </authorList>
    </citation>
    <scope>NUCLEOTIDE SEQUENCE</scope>
    <source>
        <strain evidence="11">JCM 14719</strain>
    </source>
</reference>
<dbReference type="NCBIfam" id="TIGR00644">
    <property type="entry name" value="recJ"/>
    <property type="match status" value="1"/>
</dbReference>
<dbReference type="Pfam" id="PF02272">
    <property type="entry name" value="DHHA1"/>
    <property type="match status" value="1"/>
</dbReference>
<name>A0A8J3FBE7_9BACI</name>
<feature type="domain" description="DHHA1" evidence="8">
    <location>
        <begin position="348"/>
        <end position="439"/>
    </location>
</feature>
<keyword evidence="6" id="KW-0175">Coiled coil</keyword>
<dbReference type="InterPro" id="IPR051673">
    <property type="entry name" value="SSDNA_exonuclease_RecJ"/>
</dbReference>
<gene>
    <name evidence="11" type="primary">recJ</name>
    <name evidence="11" type="ORF">GCM10007043_14440</name>
</gene>
<proteinExistence type="inferred from homology"/>
<dbReference type="GO" id="GO:0006281">
    <property type="term" value="P:DNA repair"/>
    <property type="evidence" value="ECO:0007669"/>
    <property type="project" value="InterPro"/>
</dbReference>
<dbReference type="GO" id="GO:0008409">
    <property type="term" value="F:5'-3' exonuclease activity"/>
    <property type="evidence" value="ECO:0007669"/>
    <property type="project" value="InterPro"/>
</dbReference>
<feature type="coiled-coil region" evidence="6">
    <location>
        <begin position="307"/>
        <end position="334"/>
    </location>
</feature>
<feature type="domain" description="Single-stranded-DNA-specific exonuclease RecJ C-terminal" evidence="9">
    <location>
        <begin position="568"/>
        <end position="782"/>
    </location>
</feature>
<dbReference type="AlphaFoldDB" id="A0A8J3FBE7"/>
<organism evidence="11 12">
    <name type="scientific">Calditerricola satsumensis</name>
    <dbReference type="NCBI Taxonomy" id="373054"/>
    <lineage>
        <taxon>Bacteria</taxon>
        <taxon>Bacillati</taxon>
        <taxon>Bacillota</taxon>
        <taxon>Bacilli</taxon>
        <taxon>Bacillales</taxon>
        <taxon>Bacillaceae</taxon>
        <taxon>Calditerricola</taxon>
    </lineage>
</organism>
<dbReference type="InterPro" id="IPR004610">
    <property type="entry name" value="RecJ"/>
</dbReference>
<comment type="similarity">
    <text evidence="1">Belongs to the RecJ family.</text>
</comment>
<evidence type="ECO:0000259" key="7">
    <source>
        <dbReference type="Pfam" id="PF01368"/>
    </source>
</evidence>
<dbReference type="Proteomes" id="UP000637720">
    <property type="component" value="Unassembled WGS sequence"/>
</dbReference>
<sequence>MLKPKTRWRMRPYDEQAARDLAQRCGLPALVARLLVQRGITDPDEAERFLNPTPDHFHDPFNLDGMERAVARIRRAIAGGEPILIYGDYDADGVTSTALMVHLLRMLGARFDYYVPNRFTEGYGLHPQAIEWAAEQGFRLLVTVDTGITAVEAVALARARGVDVIITDHHEPPVVLPDAYAIINPKKPGCAYPFDQLAGVGVAFKVAHALLGRPPLEFLDLAAVGTIADLVPLVDENRVLAKLGLAALNGTNRPGFRALLRVSGLEGKPVDEGHVGFALGPRLNAGGRLDSADDAVRLLTTDDPAEADALAKRLDALNRQRQDLVERIVAEAAEEVAATCDWPRDRAIVVAREGWNIGVVGIVASKLVERFYRPTVVLSIDASSGVAKGSARSIEGFDLYQALSTCRDLFTHFGGHPMAAGLTLPADAIPLLRERFNAVAGARLQDEDLVPVTHVDAACALSEVTLEAVETVMRLSPFGVGNPFPRVHLSGVRLAQFRRVGRDGQHFKALLADGSGTLDAVGFSLGELADSLTPADRLDVVGELAVNEWNGMRRPQLILRDVAVPHVQVFDWRGVPNPGERLREVPAPSRTVVFAFADRHERELAYVLDVVGSGLRGGRVMPDGTVRWFGAPPAADEVEHVVLYDLPTNREALRRVLKAFPRLSRVYCLFGADPDSAFGAFPGREAFKAVYCCLPSGQTRRLDETFFRAVARFGVKPRTARFILEVFAELGLVMKAADGVVRTPNPPRRRLSDSRRYREEEERCALERELVYSSQTALAEWFAQLLGETVNEEALCHGHQL</sequence>
<reference evidence="11" key="2">
    <citation type="submission" date="2020-09" db="EMBL/GenBank/DDBJ databases">
        <authorList>
            <person name="Sun Q."/>
            <person name="Ohkuma M."/>
        </authorList>
    </citation>
    <scope>NUCLEOTIDE SEQUENCE</scope>
    <source>
        <strain evidence="11">JCM 14719</strain>
    </source>
</reference>
<dbReference type="Gene3D" id="3.10.310.30">
    <property type="match status" value="1"/>
</dbReference>
<evidence type="ECO:0000256" key="2">
    <source>
        <dbReference type="ARBA" id="ARBA00019841"/>
    </source>
</evidence>
<feature type="domain" description="DDH" evidence="7">
    <location>
        <begin position="83"/>
        <end position="226"/>
    </location>
</feature>
<dbReference type="EMBL" id="BMOF01000027">
    <property type="protein sequence ID" value="GGK01523.1"/>
    <property type="molecule type" value="Genomic_DNA"/>
</dbReference>
<keyword evidence="3" id="KW-0540">Nuclease</keyword>
<dbReference type="Pfam" id="PF17768">
    <property type="entry name" value="RecJ_OB"/>
    <property type="match status" value="1"/>
</dbReference>
<dbReference type="RefSeq" id="WP_188817389.1">
    <property type="nucleotide sequence ID" value="NZ_BMOF01000027.1"/>
</dbReference>
<dbReference type="Pfam" id="PF10141">
    <property type="entry name" value="ssDNA-exonuc_C"/>
    <property type="match status" value="1"/>
</dbReference>
<dbReference type="InterPro" id="IPR038763">
    <property type="entry name" value="DHH_sf"/>
</dbReference>
<dbReference type="Gene3D" id="3.90.1640.30">
    <property type="match status" value="1"/>
</dbReference>
<accession>A0A8J3FBE7</accession>
<keyword evidence="4" id="KW-0378">Hydrolase</keyword>
<evidence type="ECO:0000259" key="9">
    <source>
        <dbReference type="Pfam" id="PF10141"/>
    </source>
</evidence>
<dbReference type="Pfam" id="PF01368">
    <property type="entry name" value="DHH"/>
    <property type="match status" value="1"/>
</dbReference>
<protein>
    <recommendedName>
        <fullName evidence="2">Single-stranded-DNA-specific exonuclease RecJ</fullName>
    </recommendedName>
</protein>